<proteinExistence type="predicted"/>
<evidence type="ECO:0000313" key="2">
    <source>
        <dbReference type="Proteomes" id="UP000478052"/>
    </source>
</evidence>
<evidence type="ECO:0000313" key="1">
    <source>
        <dbReference type="EMBL" id="KAF0754437.1"/>
    </source>
</evidence>
<dbReference type="Proteomes" id="UP000478052">
    <property type="component" value="Unassembled WGS sequence"/>
</dbReference>
<dbReference type="EMBL" id="VUJU01004408">
    <property type="protein sequence ID" value="KAF0754437.1"/>
    <property type="molecule type" value="Genomic_DNA"/>
</dbReference>
<keyword evidence="2" id="KW-1185">Reference proteome</keyword>
<accession>A0A6G0YEY7</accession>
<reference evidence="1 2" key="1">
    <citation type="submission" date="2019-08" db="EMBL/GenBank/DDBJ databases">
        <title>Whole genome of Aphis craccivora.</title>
        <authorList>
            <person name="Voronova N.V."/>
            <person name="Shulinski R.S."/>
            <person name="Bandarenka Y.V."/>
            <person name="Zhorov D.G."/>
            <person name="Warner D."/>
        </authorList>
    </citation>
    <scope>NUCLEOTIDE SEQUENCE [LARGE SCALE GENOMIC DNA]</scope>
    <source>
        <strain evidence="1">180601</strain>
        <tissue evidence="1">Whole Body</tissue>
    </source>
</reference>
<protein>
    <submittedName>
        <fullName evidence="1">Uncharacterized protein</fullName>
    </submittedName>
</protein>
<gene>
    <name evidence="1" type="ORF">FWK35_00013971</name>
</gene>
<comment type="caution">
    <text evidence="1">The sequence shown here is derived from an EMBL/GenBank/DDBJ whole genome shotgun (WGS) entry which is preliminary data.</text>
</comment>
<organism evidence="1 2">
    <name type="scientific">Aphis craccivora</name>
    <name type="common">Cowpea aphid</name>
    <dbReference type="NCBI Taxonomy" id="307492"/>
    <lineage>
        <taxon>Eukaryota</taxon>
        <taxon>Metazoa</taxon>
        <taxon>Ecdysozoa</taxon>
        <taxon>Arthropoda</taxon>
        <taxon>Hexapoda</taxon>
        <taxon>Insecta</taxon>
        <taxon>Pterygota</taxon>
        <taxon>Neoptera</taxon>
        <taxon>Paraneoptera</taxon>
        <taxon>Hemiptera</taxon>
        <taxon>Sternorrhyncha</taxon>
        <taxon>Aphidomorpha</taxon>
        <taxon>Aphidoidea</taxon>
        <taxon>Aphididae</taxon>
        <taxon>Aphidini</taxon>
        <taxon>Aphis</taxon>
        <taxon>Aphis</taxon>
    </lineage>
</organism>
<sequence>MMCVFFFVSVYSLLVEIMLQFGGGPM</sequence>
<dbReference type="AlphaFoldDB" id="A0A6G0YEY7"/>
<name>A0A6G0YEY7_APHCR</name>